<dbReference type="EMBL" id="CP021330">
    <property type="protein sequence ID" value="AVX03259.1"/>
    <property type="molecule type" value="Genomic_DNA"/>
</dbReference>
<sequence length="433" mass="44932">MSQSASKIAYDLLTAEDDGRVCKDIPEKACNAKEENFAIHVASLSMSKMADGLVDPKLILSWLLTSAGAPNALIGMLVPVREAGALLPQLFTAGFIRSLAQRKYAWALGAFVQGASAAGMAVAAFTLTGATLGIAILALLAVLALARSICSVAYKDVLGKTVAKSVRGTATGTASSIGAGFVIAFALLLAVTGDNKMLIVQVGLAIAGLLWIFGSLNFLRLAEEKGATEGGGNPLTLAIQNAGSLARDKQLFLFILTRALLTATALAPPFLVALSGRVGNTDVFQGLGLLLLASAGAGLMSSYIWGRLADRSSRKTLALAGLMGGVALSVSVVAAWLGWVTTWFILPLLLFALMIAYQGVRLGRSTHLVDMASKDQRAIYTALSNTIIGVVLLAGSIFGVIGDLFGPQTVIGLFALMCFAAAISALRLEEVQD</sequence>
<feature type="transmembrane region" description="Helical" evidence="1">
    <location>
        <begin position="380"/>
        <end position="402"/>
    </location>
</feature>
<feature type="transmembrane region" description="Helical" evidence="1">
    <location>
        <begin position="166"/>
        <end position="191"/>
    </location>
</feature>
<dbReference type="InterPro" id="IPR052528">
    <property type="entry name" value="Sugar_transport-like"/>
</dbReference>
<dbReference type="SUPFAM" id="SSF103473">
    <property type="entry name" value="MFS general substrate transporter"/>
    <property type="match status" value="1"/>
</dbReference>
<feature type="transmembrane region" description="Helical" evidence="1">
    <location>
        <begin position="132"/>
        <end position="154"/>
    </location>
</feature>
<reference evidence="2 3" key="1">
    <citation type="submission" date="2017-05" db="EMBL/GenBank/DDBJ databases">
        <title>Genome Analysis of Maritalea myrionectae HL2708#5.</title>
        <authorList>
            <consortium name="Cotde Inc.-PKNU"/>
            <person name="Jang D."/>
            <person name="Oh H.-M."/>
        </authorList>
    </citation>
    <scope>NUCLEOTIDE SEQUENCE [LARGE SCALE GENOMIC DNA]</scope>
    <source>
        <strain evidence="2 3">HL2708#5</strain>
    </source>
</reference>
<dbReference type="RefSeq" id="WP_162889121.1">
    <property type="nucleotide sequence ID" value="NZ_CP021330.1"/>
</dbReference>
<dbReference type="InterPro" id="IPR036259">
    <property type="entry name" value="MFS_trans_sf"/>
</dbReference>
<evidence type="ECO:0008006" key="4">
    <source>
        <dbReference type="Google" id="ProtNLM"/>
    </source>
</evidence>
<feature type="transmembrane region" description="Helical" evidence="1">
    <location>
        <begin position="197"/>
        <end position="219"/>
    </location>
</feature>
<protein>
    <recommendedName>
        <fullName evidence="4">Major facilitator superfamily (MFS) profile domain-containing protein</fullName>
    </recommendedName>
</protein>
<dbReference type="Gene3D" id="1.20.1250.20">
    <property type="entry name" value="MFS general substrate transporter like domains"/>
    <property type="match status" value="1"/>
</dbReference>
<evidence type="ECO:0000313" key="3">
    <source>
        <dbReference type="Proteomes" id="UP000258927"/>
    </source>
</evidence>
<keyword evidence="1" id="KW-0472">Membrane</keyword>
<dbReference type="KEGG" id="mmyr:MXMO3_00727"/>
<dbReference type="STRING" id="1122213.GCA_000423365_02071"/>
<feature type="transmembrane region" description="Helical" evidence="1">
    <location>
        <begin position="343"/>
        <end position="360"/>
    </location>
</feature>
<feature type="transmembrane region" description="Helical" evidence="1">
    <location>
        <begin position="317"/>
        <end position="337"/>
    </location>
</feature>
<name>A0A2R4MBL5_9HYPH</name>
<gene>
    <name evidence="2" type="ORF">MXMO3_00727</name>
</gene>
<organism evidence="2 3">
    <name type="scientific">Maritalea myrionectae</name>
    <dbReference type="NCBI Taxonomy" id="454601"/>
    <lineage>
        <taxon>Bacteria</taxon>
        <taxon>Pseudomonadati</taxon>
        <taxon>Pseudomonadota</taxon>
        <taxon>Alphaproteobacteria</taxon>
        <taxon>Hyphomicrobiales</taxon>
        <taxon>Devosiaceae</taxon>
        <taxon>Maritalea</taxon>
    </lineage>
</organism>
<keyword evidence="1" id="KW-1133">Transmembrane helix</keyword>
<feature type="transmembrane region" description="Helical" evidence="1">
    <location>
        <begin position="408"/>
        <end position="428"/>
    </location>
</feature>
<dbReference type="AlphaFoldDB" id="A0A2R4MBL5"/>
<evidence type="ECO:0000313" key="2">
    <source>
        <dbReference type="EMBL" id="AVX03259.1"/>
    </source>
</evidence>
<evidence type="ECO:0000256" key="1">
    <source>
        <dbReference type="SAM" id="Phobius"/>
    </source>
</evidence>
<proteinExistence type="predicted"/>
<accession>A0A2R4MBL5</accession>
<dbReference type="PANTHER" id="PTHR23526:SF4">
    <property type="entry name" value="INTEGRAL MEMBRANE TRANSPORT PROTEIN"/>
    <property type="match status" value="1"/>
</dbReference>
<dbReference type="PANTHER" id="PTHR23526">
    <property type="entry name" value="INTEGRAL MEMBRANE TRANSPORT PROTEIN-RELATED"/>
    <property type="match status" value="1"/>
</dbReference>
<keyword evidence="3" id="KW-1185">Reference proteome</keyword>
<feature type="transmembrane region" description="Helical" evidence="1">
    <location>
        <begin position="283"/>
        <end position="305"/>
    </location>
</feature>
<keyword evidence="1" id="KW-0812">Transmembrane</keyword>
<feature type="transmembrane region" description="Helical" evidence="1">
    <location>
        <begin position="251"/>
        <end position="271"/>
    </location>
</feature>
<dbReference type="Proteomes" id="UP000258927">
    <property type="component" value="Chromosome"/>
</dbReference>